<dbReference type="AlphaFoldDB" id="A0A679J1R9"/>
<dbReference type="SUPFAM" id="SSF50969">
    <property type="entry name" value="YVTN repeat-like/Quinoprotein amine dehydrogenase"/>
    <property type="match status" value="1"/>
</dbReference>
<name>A0A679J1R9_9HYPH</name>
<reference evidence="1" key="1">
    <citation type="submission" date="2019-12" db="EMBL/GenBank/DDBJ databases">
        <authorList>
            <person name="Cremers G."/>
        </authorList>
    </citation>
    <scope>NUCLEOTIDE SEQUENCE</scope>
    <source>
        <strain evidence="1">Mbul1</strain>
    </source>
</reference>
<organism evidence="1">
    <name type="scientific">Methylobacterium bullatum</name>
    <dbReference type="NCBI Taxonomy" id="570505"/>
    <lineage>
        <taxon>Bacteria</taxon>
        <taxon>Pseudomonadati</taxon>
        <taxon>Pseudomonadota</taxon>
        <taxon>Alphaproteobacteria</taxon>
        <taxon>Hyphomicrobiales</taxon>
        <taxon>Methylobacteriaceae</taxon>
        <taxon>Methylobacterium</taxon>
    </lineage>
</organism>
<proteinExistence type="predicted"/>
<dbReference type="EMBL" id="LR743504">
    <property type="protein sequence ID" value="CAA2102476.1"/>
    <property type="molecule type" value="Genomic_DNA"/>
</dbReference>
<sequence length="646" mass="72056">MPRVTLSGTHHRYNAVAAVEDGGTWRMFLPFPDGSIRDAAFVGPDRLVCLSADGEICLIDWRLDREIARQPAGTDRLRHIFVPADSGWIVLYDSKRPLDEERYLHSLQVRRATDLAIVADGDGLQWTAGQTLGRLVRGGEFFPESGEPTALTIQDDLVQDPSGRLAFVGFECGSPGSRYGLYRLDPSTGTVRCDPMPDEAKPWWFSPSGRYAVAPSSAVPVVHDGSAASPPHRDAVADGRRRVGQAIELWTTTPLGLARTIVARMTPEPPLAIRNVVWEPAETAFWVQYGHFWDKRAEFQRVGLDGSLSPVFHFQRFHGTKVLTEIADVTHAEHVEIQALPDAVRIQRDWCPSDLPVRSIAQVEDGFRASVWSGPKEAAVRRFLARSSRRHVVIVEALSQAAVSEGLHRLTHDIRERLADLLQTDVLELSFVVGGRTMTESAFFARVSRDRIAVAPMLRELLTTYLDVHPRAVEAKGLYRQIWGPKESRGALAAAMQALLRLDPDAHDVFRGYLAKRDGEHETYTTDVMMKTYIAETGWRDRAMIGFGIYFALIRHRDGLINLNGGFLEEYGLLDAVEPMMSPDDFAETMLGELDRFVEIPDIDCRFGWNELYLGLRGGLPETAFGRRVVAALAARRGDVIVAIRD</sequence>
<dbReference type="InterPro" id="IPR011044">
    <property type="entry name" value="Quino_amine_DH_bsu"/>
</dbReference>
<accession>A0A679J1R9</accession>
<gene>
    <name evidence="1" type="ORF">MBUL_01704</name>
</gene>
<evidence type="ECO:0000313" key="1">
    <source>
        <dbReference type="EMBL" id="CAA2102476.1"/>
    </source>
</evidence>
<protein>
    <submittedName>
        <fullName evidence="1">Uncharacterized protein</fullName>
    </submittedName>
</protein>